<protein>
    <submittedName>
        <fullName evidence="2">Glutaredoxin</fullName>
    </submittedName>
</protein>
<reference evidence="3" key="3">
    <citation type="journal article" date="2011" name="PLoS ONE">
        <title>Genome sequence of a mesophilic hydrogenotrophic methanogen Methanocella paludicola, the first cultivated representative of the order Methanocellales.</title>
        <authorList>
            <person name="Sakai S."/>
            <person name="Takaki Y."/>
            <person name="Shimamura S."/>
            <person name="Sekine M."/>
            <person name="Tajima T."/>
            <person name="Kosugi H."/>
            <person name="Ichikawa N."/>
            <person name="Tasumi E."/>
            <person name="Hiraki A.T."/>
            <person name="Shimizu A."/>
            <person name="Kato Y."/>
            <person name="Nishiko R."/>
            <person name="Mori K."/>
            <person name="Fujita N."/>
            <person name="Imachi H."/>
            <person name="Takai K."/>
        </authorList>
    </citation>
    <scope>NUCLEOTIDE SEQUENCE [LARGE SCALE GENOMIC DNA]</scope>
    <source>
        <strain evidence="3">DSM 17711 / JCM 13418 / NBRC 101707 / SANAE</strain>
    </source>
</reference>
<dbReference type="GO" id="GO:0009055">
    <property type="term" value="F:electron transfer activity"/>
    <property type="evidence" value="ECO:0007669"/>
    <property type="project" value="TreeGrafter"/>
</dbReference>
<accession>D1YX76</accession>
<dbReference type="GeneID" id="8681001"/>
<organism evidence="2 3">
    <name type="scientific">Methanocella paludicola (strain DSM 17711 / JCM 13418 / NBRC 101707 / SANAE)</name>
    <dbReference type="NCBI Taxonomy" id="304371"/>
    <lineage>
        <taxon>Archaea</taxon>
        <taxon>Methanobacteriati</taxon>
        <taxon>Methanobacteriota</taxon>
        <taxon>Stenosarchaea group</taxon>
        <taxon>Methanomicrobia</taxon>
        <taxon>Methanocellales</taxon>
        <taxon>Methanocellaceae</taxon>
        <taxon>Methanocella</taxon>
    </lineage>
</organism>
<dbReference type="InParanoid" id="D1YX76"/>
<dbReference type="SUPFAM" id="SSF52833">
    <property type="entry name" value="Thioredoxin-like"/>
    <property type="match status" value="1"/>
</dbReference>
<dbReference type="GO" id="GO:0045454">
    <property type="term" value="P:cell redox homeostasis"/>
    <property type="evidence" value="ECO:0007669"/>
    <property type="project" value="TreeGrafter"/>
</dbReference>
<dbReference type="AlphaFoldDB" id="D1YX76"/>
<name>D1YX76_METPS</name>
<dbReference type="Pfam" id="PF00462">
    <property type="entry name" value="Glutaredoxin"/>
    <property type="match status" value="1"/>
</dbReference>
<dbReference type="eggNOG" id="arCOG02606">
    <property type="taxonomic scope" value="Archaea"/>
</dbReference>
<dbReference type="PROSITE" id="PS51354">
    <property type="entry name" value="GLUTAREDOXIN_2"/>
    <property type="match status" value="1"/>
</dbReference>
<gene>
    <name evidence="2" type="ordered locus">MCP_0976</name>
</gene>
<dbReference type="InterPro" id="IPR051548">
    <property type="entry name" value="Grx-like_ET"/>
</dbReference>
<dbReference type="Proteomes" id="UP000001882">
    <property type="component" value="Chromosome"/>
</dbReference>
<evidence type="ECO:0000259" key="1">
    <source>
        <dbReference type="Pfam" id="PF00462"/>
    </source>
</evidence>
<dbReference type="CDD" id="cd02976">
    <property type="entry name" value="NrdH"/>
    <property type="match status" value="1"/>
</dbReference>
<evidence type="ECO:0000313" key="2">
    <source>
        <dbReference type="EMBL" id="BAI61048.1"/>
    </source>
</evidence>
<dbReference type="Gene3D" id="3.40.30.10">
    <property type="entry name" value="Glutaredoxin"/>
    <property type="match status" value="1"/>
</dbReference>
<dbReference type="STRING" id="304371.MCP_0976"/>
<reference evidence="2 3" key="2">
    <citation type="journal article" date="2008" name="Int. J. Syst. Evol. Microbiol.">
        <title>Methanocella paludicola gen. nov., sp. nov., a methane-producing archaeon, the first isolate of the lineage 'Rice Cluster I', and proposal of the new archaeal order Methanocellales ord. nov.</title>
        <authorList>
            <person name="Sakai S."/>
            <person name="Imachi H."/>
            <person name="Hanada S."/>
            <person name="Ohashi A."/>
            <person name="Harada H."/>
            <person name="Kamagata Y."/>
        </authorList>
    </citation>
    <scope>NUCLEOTIDE SEQUENCE [LARGE SCALE GENOMIC DNA]</scope>
    <source>
        <strain evidence="3">DSM 17711 / JCM 13418 / NBRC 101707 / SANAE</strain>
    </source>
</reference>
<sequence>MPRVSMYTLSTCPWCRKTKQFFRDRQIPFDFVDYDLADTDEQDRIVADMRKHTSDISFPYVVIGDRVIQGYDPDKYEQILKEAGGK</sequence>
<dbReference type="PANTHER" id="PTHR34386:SF1">
    <property type="entry name" value="GLUTAREDOXIN-LIKE PROTEIN NRDH"/>
    <property type="match status" value="1"/>
</dbReference>
<keyword evidence="3" id="KW-1185">Reference proteome</keyword>
<dbReference type="InterPro" id="IPR036249">
    <property type="entry name" value="Thioredoxin-like_sf"/>
</dbReference>
<dbReference type="EMBL" id="AP011532">
    <property type="protein sequence ID" value="BAI61048.1"/>
    <property type="molecule type" value="Genomic_DNA"/>
</dbReference>
<dbReference type="RefSeq" id="WP_012899727.1">
    <property type="nucleotide sequence ID" value="NC_013665.1"/>
</dbReference>
<dbReference type="KEGG" id="mpd:MCP_0976"/>
<dbReference type="PANTHER" id="PTHR34386">
    <property type="entry name" value="GLUTAREDOXIN"/>
    <property type="match status" value="1"/>
</dbReference>
<dbReference type="OrthoDB" id="73564at2157"/>
<proteinExistence type="predicted"/>
<dbReference type="InterPro" id="IPR002109">
    <property type="entry name" value="Glutaredoxin"/>
</dbReference>
<evidence type="ECO:0000313" key="3">
    <source>
        <dbReference type="Proteomes" id="UP000001882"/>
    </source>
</evidence>
<feature type="domain" description="Glutaredoxin" evidence="1">
    <location>
        <begin position="4"/>
        <end position="68"/>
    </location>
</feature>
<reference evidence="2 3" key="1">
    <citation type="journal article" date="2007" name="Appl. Environ. Microbiol.">
        <title>Isolation of key methanogens for global methane emission from rice paddy fields: a novel isolate affiliated with the clone cluster rice cluster I.</title>
        <authorList>
            <person name="Sakai S."/>
            <person name="Imachi H."/>
            <person name="Sekiguchi Y."/>
            <person name="Ohashi A."/>
            <person name="Harada H."/>
            <person name="Kamagata Y."/>
        </authorList>
    </citation>
    <scope>NUCLEOTIDE SEQUENCE [LARGE SCALE GENOMIC DNA]</scope>
    <source>
        <strain evidence="3">DSM 17711 / JCM 13418 / NBRC 101707 / SANAE</strain>
    </source>
</reference>